<dbReference type="PROSITE" id="PS51257">
    <property type="entry name" value="PROKAR_LIPOPROTEIN"/>
    <property type="match status" value="1"/>
</dbReference>
<keyword evidence="3" id="KW-1185">Reference proteome</keyword>
<reference evidence="3" key="1">
    <citation type="submission" date="2019-06" db="EMBL/GenBank/DDBJ databases">
        <title>The complete genome of Emcibacter congregatus ZYLT.</title>
        <authorList>
            <person name="Zhao Z."/>
        </authorList>
    </citation>
    <scope>NUCLEOTIDE SEQUENCE [LARGE SCALE GENOMIC DNA]</scope>
    <source>
        <strain evidence="3">MCCC 1A06723</strain>
    </source>
</reference>
<organism evidence="2 3">
    <name type="scientific">Emcibacter nanhaiensis</name>
    <dbReference type="NCBI Taxonomy" id="1505037"/>
    <lineage>
        <taxon>Bacteria</taxon>
        <taxon>Pseudomonadati</taxon>
        <taxon>Pseudomonadota</taxon>
        <taxon>Alphaproteobacteria</taxon>
        <taxon>Emcibacterales</taxon>
        <taxon>Emcibacteraceae</taxon>
        <taxon>Emcibacter</taxon>
    </lineage>
</organism>
<protein>
    <submittedName>
        <fullName evidence="2">Uncharacterized protein</fullName>
    </submittedName>
</protein>
<dbReference type="RefSeq" id="WP_139940912.1">
    <property type="nucleotide sequence ID" value="NZ_JBHSYP010000003.1"/>
</dbReference>
<gene>
    <name evidence="2" type="ORF">FIV46_10645</name>
</gene>
<name>A0A501PI69_9PROT</name>
<dbReference type="AlphaFoldDB" id="A0A501PI69"/>
<keyword evidence="1" id="KW-0812">Transmembrane</keyword>
<dbReference type="EMBL" id="VFIY01000013">
    <property type="protein sequence ID" value="TPD59536.1"/>
    <property type="molecule type" value="Genomic_DNA"/>
</dbReference>
<comment type="caution">
    <text evidence="2">The sequence shown here is derived from an EMBL/GenBank/DDBJ whole genome shotgun (WGS) entry which is preliminary data.</text>
</comment>
<dbReference type="Proteomes" id="UP000319148">
    <property type="component" value="Unassembled WGS sequence"/>
</dbReference>
<sequence>MGDRPIQYAINVVLVGAVCSLAGCSVVNQQSKSYYPLEGKTYAGKAEECIIRRIRFVAGKRVFLTFYGAEEKTLEEQYIFYEDVGGFMFVSGEPVSFTRAEDRLKINFYSCPYVYQVSEQAEQ</sequence>
<evidence type="ECO:0000256" key="1">
    <source>
        <dbReference type="SAM" id="Phobius"/>
    </source>
</evidence>
<evidence type="ECO:0000313" key="3">
    <source>
        <dbReference type="Proteomes" id="UP000319148"/>
    </source>
</evidence>
<feature type="transmembrane region" description="Helical" evidence="1">
    <location>
        <begin position="6"/>
        <end position="27"/>
    </location>
</feature>
<keyword evidence="1" id="KW-1133">Transmembrane helix</keyword>
<keyword evidence="1" id="KW-0472">Membrane</keyword>
<evidence type="ECO:0000313" key="2">
    <source>
        <dbReference type="EMBL" id="TPD59536.1"/>
    </source>
</evidence>
<accession>A0A501PI69</accession>
<proteinExistence type="predicted"/>